<comment type="caution">
    <text evidence="2">The sequence shown here is derived from an EMBL/GenBank/DDBJ whole genome shotgun (WGS) entry which is preliminary data.</text>
</comment>
<evidence type="ECO:0000313" key="3">
    <source>
        <dbReference type="Proteomes" id="UP000032483"/>
    </source>
</evidence>
<sequence>MHKTKQTKNADENTNIGGPYNKKEKYDFFPACSQLCHFFCVKSGYTNNRAAPRPCCAAKLFAYSPGLRYHRKSMQAAGRGKPGAEKE</sequence>
<feature type="region of interest" description="Disordered" evidence="1">
    <location>
        <begin position="1"/>
        <end position="21"/>
    </location>
</feature>
<dbReference type="Proteomes" id="UP000032483">
    <property type="component" value="Unassembled WGS sequence"/>
</dbReference>
<dbReference type="AlphaFoldDB" id="A0A0D8IWC7"/>
<dbReference type="EMBL" id="JXXK01000031">
    <property type="protein sequence ID" value="KJF38779.1"/>
    <property type="molecule type" value="Genomic_DNA"/>
</dbReference>
<name>A0A0D8IWC7_9FIRM</name>
<evidence type="ECO:0000313" key="2">
    <source>
        <dbReference type="EMBL" id="KJF38779.1"/>
    </source>
</evidence>
<proteinExistence type="predicted"/>
<protein>
    <submittedName>
        <fullName evidence="2">Uncharacterized protein</fullName>
    </submittedName>
</protein>
<gene>
    <name evidence="2" type="ORF">TQ39_16140</name>
</gene>
<organism evidence="2 3">
    <name type="scientific">Ruthenibacterium lactatiformans</name>
    <dbReference type="NCBI Taxonomy" id="1550024"/>
    <lineage>
        <taxon>Bacteria</taxon>
        <taxon>Bacillati</taxon>
        <taxon>Bacillota</taxon>
        <taxon>Clostridia</taxon>
        <taxon>Eubacteriales</taxon>
        <taxon>Oscillospiraceae</taxon>
        <taxon>Ruthenibacterium</taxon>
    </lineage>
</organism>
<keyword evidence="3" id="KW-1185">Reference proteome</keyword>
<reference evidence="2" key="1">
    <citation type="submission" date="2015-02" db="EMBL/GenBank/DDBJ databases">
        <title>A novel member of the family Ruminococcaceae isolated from human feces.</title>
        <authorList>
            <person name="Shkoporov A.N."/>
            <person name="Chaplin A.V."/>
            <person name="Motuzova O.V."/>
            <person name="Kafarskaia L.I."/>
            <person name="Khokhlova E.V."/>
            <person name="Efimov B.A."/>
        </authorList>
    </citation>
    <scope>NUCLEOTIDE SEQUENCE [LARGE SCALE GENOMIC DNA]</scope>
    <source>
        <strain evidence="2">585-1</strain>
    </source>
</reference>
<evidence type="ECO:0000256" key="1">
    <source>
        <dbReference type="SAM" id="MobiDB-lite"/>
    </source>
</evidence>
<accession>A0A0D8IWC7</accession>